<reference evidence="9" key="1">
    <citation type="submission" date="2025-08" db="UniProtKB">
        <authorList>
            <consortium name="RefSeq"/>
        </authorList>
    </citation>
    <scope>IDENTIFICATION</scope>
    <source>
        <tissue evidence="9">Spleen</tissue>
    </source>
</reference>
<comment type="function">
    <text evidence="4">Prothymosin alpha may mediate immune function by conferring resistance to certain opportunistic infections.</text>
</comment>
<evidence type="ECO:0000313" key="8">
    <source>
        <dbReference type="Proteomes" id="UP000504623"/>
    </source>
</evidence>
<dbReference type="Proteomes" id="UP000504623">
    <property type="component" value="Unplaced"/>
</dbReference>
<evidence type="ECO:0000256" key="2">
    <source>
        <dbReference type="ARBA" id="ARBA00008032"/>
    </source>
</evidence>
<keyword evidence="3" id="KW-0539">Nucleus</keyword>
<dbReference type="GO" id="GO:0042393">
    <property type="term" value="F:histone binding"/>
    <property type="evidence" value="ECO:0007669"/>
    <property type="project" value="TreeGrafter"/>
</dbReference>
<accession>A0A9B0WRP0</accession>
<proteinExistence type="inferred from homology"/>
<evidence type="ECO:0000313" key="9">
    <source>
        <dbReference type="RefSeq" id="XP_006864480.1"/>
    </source>
</evidence>
<evidence type="ECO:0000256" key="5">
    <source>
        <dbReference type="ARBA" id="ARBA00038744"/>
    </source>
</evidence>
<dbReference type="AlphaFoldDB" id="A0A9B0WRP0"/>
<dbReference type="PANTHER" id="PTHR22745">
    <property type="entry name" value="PROTHYMOSIN ALPHA"/>
    <property type="match status" value="1"/>
</dbReference>
<dbReference type="InterPro" id="IPR004931">
    <property type="entry name" value="Pro/parathymosin"/>
</dbReference>
<name>A0A9B0WRP0_CHRAS</name>
<dbReference type="GO" id="GO:0045944">
    <property type="term" value="P:positive regulation of transcription by RNA polymerase II"/>
    <property type="evidence" value="ECO:0007669"/>
    <property type="project" value="TreeGrafter"/>
</dbReference>
<gene>
    <name evidence="9" type="primary">LOC102834172</name>
</gene>
<organism evidence="8 9">
    <name type="scientific">Chrysochloris asiatica</name>
    <name type="common">Cape golden mole</name>
    <dbReference type="NCBI Taxonomy" id="185453"/>
    <lineage>
        <taxon>Eukaryota</taxon>
        <taxon>Metazoa</taxon>
        <taxon>Chordata</taxon>
        <taxon>Craniata</taxon>
        <taxon>Vertebrata</taxon>
        <taxon>Euteleostomi</taxon>
        <taxon>Mammalia</taxon>
        <taxon>Eutheria</taxon>
        <taxon>Afrotheria</taxon>
        <taxon>Chrysochloridae</taxon>
        <taxon>Chrysochlorinae</taxon>
        <taxon>Chrysochloris</taxon>
    </lineage>
</organism>
<comment type="subcellular location">
    <subcellularLocation>
        <location evidence="1">Nucleus</location>
    </subcellularLocation>
</comment>
<dbReference type="RefSeq" id="XP_006864480.1">
    <property type="nucleotide sequence ID" value="XM_006864418.1"/>
</dbReference>
<dbReference type="OrthoDB" id="9634135at2759"/>
<dbReference type="Pfam" id="PF03247">
    <property type="entry name" value="Prothymosin"/>
    <property type="match status" value="1"/>
</dbReference>
<feature type="compositionally biased region" description="Acidic residues" evidence="7">
    <location>
        <begin position="114"/>
        <end position="152"/>
    </location>
</feature>
<evidence type="ECO:0000256" key="6">
    <source>
        <dbReference type="ARBA" id="ARBA00040447"/>
    </source>
</evidence>
<keyword evidence="8" id="KW-1185">Reference proteome</keyword>
<dbReference type="GO" id="GO:0043066">
    <property type="term" value="P:negative regulation of apoptotic process"/>
    <property type="evidence" value="ECO:0007669"/>
    <property type="project" value="TreeGrafter"/>
</dbReference>
<comment type="similarity">
    <text evidence="2">Belongs to the pro/parathymosin family.</text>
</comment>
<evidence type="ECO:0000256" key="3">
    <source>
        <dbReference type="ARBA" id="ARBA00023242"/>
    </source>
</evidence>
<dbReference type="PANTHER" id="PTHR22745:SF0">
    <property type="entry name" value="PROTHYMOSIN ALPHA"/>
    <property type="match status" value="1"/>
</dbReference>
<evidence type="ECO:0000256" key="1">
    <source>
        <dbReference type="ARBA" id="ARBA00004123"/>
    </source>
</evidence>
<evidence type="ECO:0000256" key="4">
    <source>
        <dbReference type="ARBA" id="ARBA00037621"/>
    </source>
</evidence>
<feature type="compositionally biased region" description="Basic and acidic residues" evidence="7">
    <location>
        <begin position="85"/>
        <end position="103"/>
    </location>
</feature>
<protein>
    <recommendedName>
        <fullName evidence="6">Prothymosin alpha</fullName>
    </recommendedName>
</protein>
<comment type="subunit">
    <text evidence="5">Interacts with NUPR1; regulates apoptotic process.</text>
</comment>
<sequence length="179" mass="20301">MRDQSLQKVMCSEKTTVNEDSQQGALAQWLQQWAMTSEHVVKKDHLLLKDITLAYVERAKKRKVIGSPVYLTRSDVAVDTSSEITTKDLKEKKEFVEETENGKDVPANGNTNEENGEQEPDDEVDEEEEEGEEEEEEEKGDGEEEEGDEEAEAATCKWAAEDVEDNNVDTKKQKTDEDD</sequence>
<dbReference type="GeneID" id="102834172"/>
<evidence type="ECO:0000256" key="7">
    <source>
        <dbReference type="SAM" id="MobiDB-lite"/>
    </source>
</evidence>
<feature type="compositionally biased region" description="Basic and acidic residues" evidence="7">
    <location>
        <begin position="168"/>
        <end position="179"/>
    </location>
</feature>
<dbReference type="GO" id="GO:0005634">
    <property type="term" value="C:nucleus"/>
    <property type="evidence" value="ECO:0007669"/>
    <property type="project" value="UniProtKB-SubCell"/>
</dbReference>
<feature type="region of interest" description="Disordered" evidence="7">
    <location>
        <begin position="79"/>
        <end position="179"/>
    </location>
</feature>